<dbReference type="Gene3D" id="3.20.20.450">
    <property type="entry name" value="EAL domain"/>
    <property type="match status" value="1"/>
</dbReference>
<name>A0A972NQF1_9BURK</name>
<dbReference type="AlphaFoldDB" id="A0A972NQF1"/>
<keyword evidence="4" id="KW-1185">Reference proteome</keyword>
<proteinExistence type="predicted"/>
<evidence type="ECO:0000259" key="2">
    <source>
        <dbReference type="PROSITE" id="PS50883"/>
    </source>
</evidence>
<dbReference type="PROSITE" id="PS50883">
    <property type="entry name" value="EAL"/>
    <property type="match status" value="1"/>
</dbReference>
<reference evidence="3 4" key="1">
    <citation type="submission" date="2019-11" db="EMBL/GenBank/DDBJ databases">
        <title>Metabolism of dissolved organic matter in forest soils.</title>
        <authorList>
            <person name="Cyle K.T."/>
            <person name="Wilhelm R.C."/>
            <person name="Martinez C.E."/>
        </authorList>
    </citation>
    <scope>NUCLEOTIDE SEQUENCE [LARGE SCALE GENOMIC DNA]</scope>
    <source>
        <strain evidence="3 4">5N</strain>
    </source>
</reference>
<dbReference type="PANTHER" id="PTHR33121:SF70">
    <property type="entry name" value="SIGNALING PROTEIN YKOW"/>
    <property type="match status" value="1"/>
</dbReference>
<dbReference type="InterPro" id="IPR001633">
    <property type="entry name" value="EAL_dom"/>
</dbReference>
<dbReference type="InterPro" id="IPR035919">
    <property type="entry name" value="EAL_sf"/>
</dbReference>
<accession>A0A972NQF1</accession>
<gene>
    <name evidence="3" type="ORF">GNZ13_25120</name>
</gene>
<evidence type="ECO:0000313" key="4">
    <source>
        <dbReference type="Proteomes" id="UP000655523"/>
    </source>
</evidence>
<evidence type="ECO:0000313" key="3">
    <source>
        <dbReference type="EMBL" id="NPT57756.1"/>
    </source>
</evidence>
<sequence>MTVQEWTSFATISAPASLPLRRCKLALAVQFSHSDIEGVVQRALADFGFLPGCTIAEGVEDEATLACLRRLECDEVQGYLMAKPMPEDQVAAFICEHAVCVSPSASPPESRGSLSRATGRA</sequence>
<organism evidence="3 4">
    <name type="scientific">Paraburkholderia elongata</name>
    <dbReference type="NCBI Taxonomy" id="2675747"/>
    <lineage>
        <taxon>Bacteria</taxon>
        <taxon>Pseudomonadati</taxon>
        <taxon>Pseudomonadota</taxon>
        <taxon>Betaproteobacteria</taxon>
        <taxon>Burkholderiales</taxon>
        <taxon>Burkholderiaceae</taxon>
        <taxon>Paraburkholderia</taxon>
    </lineage>
</organism>
<protein>
    <submittedName>
        <fullName evidence="3">EAL domain-containing protein</fullName>
    </submittedName>
</protein>
<dbReference type="Proteomes" id="UP000655523">
    <property type="component" value="Unassembled WGS sequence"/>
</dbReference>
<dbReference type="SUPFAM" id="SSF141868">
    <property type="entry name" value="EAL domain-like"/>
    <property type="match status" value="1"/>
</dbReference>
<feature type="domain" description="EAL" evidence="2">
    <location>
        <begin position="1"/>
        <end position="98"/>
    </location>
</feature>
<evidence type="ECO:0000256" key="1">
    <source>
        <dbReference type="SAM" id="MobiDB-lite"/>
    </source>
</evidence>
<dbReference type="GO" id="GO:0071111">
    <property type="term" value="F:cyclic-guanylate-specific phosphodiesterase activity"/>
    <property type="evidence" value="ECO:0007669"/>
    <property type="project" value="InterPro"/>
</dbReference>
<feature type="region of interest" description="Disordered" evidence="1">
    <location>
        <begin position="102"/>
        <end position="121"/>
    </location>
</feature>
<dbReference type="PANTHER" id="PTHR33121">
    <property type="entry name" value="CYCLIC DI-GMP PHOSPHODIESTERASE PDEF"/>
    <property type="match status" value="1"/>
</dbReference>
<comment type="caution">
    <text evidence="3">The sequence shown here is derived from an EMBL/GenBank/DDBJ whole genome shotgun (WGS) entry which is preliminary data.</text>
</comment>
<dbReference type="EMBL" id="WOEZ01000139">
    <property type="protein sequence ID" value="NPT57756.1"/>
    <property type="molecule type" value="Genomic_DNA"/>
</dbReference>
<feature type="compositionally biased region" description="Polar residues" evidence="1">
    <location>
        <begin position="112"/>
        <end position="121"/>
    </location>
</feature>
<dbReference type="InterPro" id="IPR050706">
    <property type="entry name" value="Cyclic-di-GMP_PDE-like"/>
</dbReference>